<gene>
    <name evidence="1" type="ORF">M6B38_214115</name>
</gene>
<reference evidence="1" key="1">
    <citation type="journal article" date="2023" name="GigaByte">
        <title>Genome assembly of the bearded iris, Iris pallida Lam.</title>
        <authorList>
            <person name="Bruccoleri R.E."/>
            <person name="Oakeley E.J."/>
            <person name="Faust A.M.E."/>
            <person name="Altorfer M."/>
            <person name="Dessus-Babus S."/>
            <person name="Burckhardt D."/>
            <person name="Oertli M."/>
            <person name="Naumann U."/>
            <person name="Petersen F."/>
            <person name="Wong J."/>
        </authorList>
    </citation>
    <scope>NUCLEOTIDE SEQUENCE</scope>
    <source>
        <strain evidence="1">GSM-AAB239-AS_SAM_17_03QT</strain>
    </source>
</reference>
<proteinExistence type="predicted"/>
<sequence>MELNRDGLNGGVFCCGCLNRRVFCDCIISLKLKVFFFIIQLLNWPYFMNHIVRGRKLTNVHERCMVEMRM</sequence>
<evidence type="ECO:0000313" key="2">
    <source>
        <dbReference type="Proteomes" id="UP001140949"/>
    </source>
</evidence>
<dbReference type="Proteomes" id="UP001140949">
    <property type="component" value="Unassembled WGS sequence"/>
</dbReference>
<name>A0AAX6E2Q3_IRIPA</name>
<protein>
    <submittedName>
        <fullName evidence="1">Uncharacterized protein</fullName>
    </submittedName>
</protein>
<dbReference type="EMBL" id="JANAVB010040417">
    <property type="protein sequence ID" value="KAJ6798235.1"/>
    <property type="molecule type" value="Genomic_DNA"/>
</dbReference>
<reference evidence="1" key="2">
    <citation type="submission" date="2023-04" db="EMBL/GenBank/DDBJ databases">
        <authorList>
            <person name="Bruccoleri R.E."/>
            <person name="Oakeley E.J."/>
            <person name="Faust A.-M."/>
            <person name="Dessus-Babus S."/>
            <person name="Altorfer M."/>
            <person name="Burckhardt D."/>
            <person name="Oertli M."/>
            <person name="Naumann U."/>
            <person name="Petersen F."/>
            <person name="Wong J."/>
        </authorList>
    </citation>
    <scope>NUCLEOTIDE SEQUENCE</scope>
    <source>
        <strain evidence="1">GSM-AAB239-AS_SAM_17_03QT</strain>
        <tissue evidence="1">Leaf</tissue>
    </source>
</reference>
<evidence type="ECO:0000313" key="1">
    <source>
        <dbReference type="EMBL" id="KAJ6798235.1"/>
    </source>
</evidence>
<accession>A0AAX6E2Q3</accession>
<comment type="caution">
    <text evidence="1">The sequence shown here is derived from an EMBL/GenBank/DDBJ whole genome shotgun (WGS) entry which is preliminary data.</text>
</comment>
<keyword evidence="2" id="KW-1185">Reference proteome</keyword>
<dbReference type="AlphaFoldDB" id="A0AAX6E2Q3"/>
<organism evidence="1 2">
    <name type="scientific">Iris pallida</name>
    <name type="common">Sweet iris</name>
    <dbReference type="NCBI Taxonomy" id="29817"/>
    <lineage>
        <taxon>Eukaryota</taxon>
        <taxon>Viridiplantae</taxon>
        <taxon>Streptophyta</taxon>
        <taxon>Embryophyta</taxon>
        <taxon>Tracheophyta</taxon>
        <taxon>Spermatophyta</taxon>
        <taxon>Magnoliopsida</taxon>
        <taxon>Liliopsida</taxon>
        <taxon>Asparagales</taxon>
        <taxon>Iridaceae</taxon>
        <taxon>Iridoideae</taxon>
        <taxon>Irideae</taxon>
        <taxon>Iris</taxon>
    </lineage>
</organism>